<evidence type="ECO:0000313" key="4">
    <source>
        <dbReference type="EMBL" id="KAL2504585.1"/>
    </source>
</evidence>
<dbReference type="PANTHER" id="PTHR13068">
    <property type="entry name" value="CGI-12 PROTEIN-RELATED"/>
    <property type="match status" value="1"/>
</dbReference>
<gene>
    <name evidence="4" type="ORF">Adt_20206</name>
</gene>
<dbReference type="Proteomes" id="UP001604336">
    <property type="component" value="Unassembled WGS sequence"/>
</dbReference>
<evidence type="ECO:0000256" key="2">
    <source>
        <dbReference type="ARBA" id="ARBA00022472"/>
    </source>
</evidence>
<reference evidence="5" key="1">
    <citation type="submission" date="2024-07" db="EMBL/GenBank/DDBJ databases">
        <title>Two chromosome-level genome assemblies of Korean endemic species Abeliophyllum distichum and Forsythia ovata (Oleaceae).</title>
        <authorList>
            <person name="Jang H."/>
        </authorList>
    </citation>
    <scope>NUCLEOTIDE SEQUENCE [LARGE SCALE GENOMIC DNA]</scope>
</reference>
<protein>
    <submittedName>
        <fullName evidence="4">Mitochondrial transcription termination factor family protein</fullName>
    </submittedName>
</protein>
<dbReference type="InterPro" id="IPR038538">
    <property type="entry name" value="MTERF_sf"/>
</dbReference>
<dbReference type="EMBL" id="JBFOLK010000006">
    <property type="protein sequence ID" value="KAL2504585.1"/>
    <property type="molecule type" value="Genomic_DNA"/>
</dbReference>
<dbReference type="Gene3D" id="1.25.70.10">
    <property type="entry name" value="Transcription termination factor 3, mitochondrial"/>
    <property type="match status" value="1"/>
</dbReference>
<accession>A0ABD1SVW7</accession>
<dbReference type="PANTHER" id="PTHR13068:SF173">
    <property type="entry name" value="EMB|CAB62602.1"/>
    <property type="match status" value="1"/>
</dbReference>
<dbReference type="GO" id="GO:0006353">
    <property type="term" value="P:DNA-templated transcription termination"/>
    <property type="evidence" value="ECO:0007669"/>
    <property type="project" value="UniProtKB-KW"/>
</dbReference>
<dbReference type="InterPro" id="IPR003690">
    <property type="entry name" value="MTERF"/>
</dbReference>
<sequence>MSRTRILWAGSAHCHTSLPSCGHLVRILWAGSAHCHTSLPSCGHLVQSCSKIKNVSLPTHPLHPTLCRRLTPRKPLSTALPPNTHVIGKSMFSLLVRFSHSKPTRPISSPFSPFFQNLHTTSSTPTPSPKNPILFNYLIDTFSFPYSKALKLSNRYSYTKTSKNPPSVLLYLKSLQFSDAQIKYAVNSSPQILFTALETILMPKICFFQSLGLSGSRLPDFLSKHSQLLTRSLHRTLVPCIDIMKKVLNSNVNDNHDLFLALSRCSWIATSTERLSANLTYFEKECGIRRPQVAMLMKRQPRIFIFPESHVKGLVARALEMGFSLDSRMLVHGIFTLNCIGVETYNRKLKLLRSFGFSEDECREMFRKVPSLLRTSEAKLRFGLEFFLETNNLKKSFMVQYAGSLMYSMEERVVPRYRVLEVLKEKGFVESGPSFLYALRFREEEFVEKFISRFPDYAEELLMAYKSHLVVAGNK</sequence>
<organism evidence="4 5">
    <name type="scientific">Abeliophyllum distichum</name>
    <dbReference type="NCBI Taxonomy" id="126358"/>
    <lineage>
        <taxon>Eukaryota</taxon>
        <taxon>Viridiplantae</taxon>
        <taxon>Streptophyta</taxon>
        <taxon>Embryophyta</taxon>
        <taxon>Tracheophyta</taxon>
        <taxon>Spermatophyta</taxon>
        <taxon>Magnoliopsida</taxon>
        <taxon>eudicotyledons</taxon>
        <taxon>Gunneridae</taxon>
        <taxon>Pentapetalae</taxon>
        <taxon>asterids</taxon>
        <taxon>lamiids</taxon>
        <taxon>Lamiales</taxon>
        <taxon>Oleaceae</taxon>
        <taxon>Forsythieae</taxon>
        <taxon>Abeliophyllum</taxon>
    </lineage>
</organism>
<dbReference type="Pfam" id="PF02536">
    <property type="entry name" value="mTERF"/>
    <property type="match status" value="2"/>
</dbReference>
<keyword evidence="3" id="KW-0809">Transit peptide</keyword>
<keyword evidence="5" id="KW-1185">Reference proteome</keyword>
<dbReference type="FunFam" id="1.25.70.10:FF:000001">
    <property type="entry name" value="Mitochondrial transcription termination factor-like"/>
    <property type="match status" value="1"/>
</dbReference>
<keyword evidence="2" id="KW-0805">Transcription regulation</keyword>
<keyword evidence="2" id="KW-0806">Transcription termination</keyword>
<dbReference type="AlphaFoldDB" id="A0ABD1SVW7"/>
<proteinExistence type="inferred from homology"/>
<evidence type="ECO:0000256" key="3">
    <source>
        <dbReference type="ARBA" id="ARBA00022946"/>
    </source>
</evidence>
<comment type="similarity">
    <text evidence="1">Belongs to the mTERF family.</text>
</comment>
<evidence type="ECO:0000256" key="1">
    <source>
        <dbReference type="ARBA" id="ARBA00007692"/>
    </source>
</evidence>
<evidence type="ECO:0000313" key="5">
    <source>
        <dbReference type="Proteomes" id="UP001604336"/>
    </source>
</evidence>
<dbReference type="SMART" id="SM00733">
    <property type="entry name" value="Mterf"/>
    <property type="match status" value="6"/>
</dbReference>
<keyword evidence="2" id="KW-0804">Transcription</keyword>
<comment type="caution">
    <text evidence="4">The sequence shown here is derived from an EMBL/GenBank/DDBJ whole genome shotgun (WGS) entry which is preliminary data.</text>
</comment>
<name>A0ABD1SVW7_9LAMI</name>